<keyword evidence="1" id="KW-1015">Disulfide bond</keyword>
<feature type="region of interest" description="Disordered" evidence="2">
    <location>
        <begin position="1015"/>
        <end position="1067"/>
    </location>
</feature>
<evidence type="ECO:0000313" key="5">
    <source>
        <dbReference type="Proteomes" id="UP001530400"/>
    </source>
</evidence>
<feature type="compositionally biased region" description="Gly residues" evidence="2">
    <location>
        <begin position="831"/>
        <end position="841"/>
    </location>
</feature>
<feature type="signal peptide" evidence="3">
    <location>
        <begin position="1"/>
        <end position="46"/>
    </location>
</feature>
<feature type="compositionally biased region" description="Basic and acidic residues" evidence="2">
    <location>
        <begin position="628"/>
        <end position="641"/>
    </location>
</feature>
<feature type="compositionally biased region" description="Acidic residues" evidence="2">
    <location>
        <begin position="1091"/>
        <end position="1102"/>
    </location>
</feature>
<feature type="compositionally biased region" description="Polar residues" evidence="2">
    <location>
        <begin position="798"/>
        <end position="809"/>
    </location>
</feature>
<feature type="compositionally biased region" description="Polar residues" evidence="2">
    <location>
        <begin position="897"/>
        <end position="914"/>
    </location>
</feature>
<feature type="region of interest" description="Disordered" evidence="2">
    <location>
        <begin position="1083"/>
        <end position="1132"/>
    </location>
</feature>
<feature type="region of interest" description="Disordered" evidence="2">
    <location>
        <begin position="206"/>
        <end position="267"/>
    </location>
</feature>
<evidence type="ECO:0000256" key="2">
    <source>
        <dbReference type="SAM" id="MobiDB-lite"/>
    </source>
</evidence>
<feature type="compositionally biased region" description="Basic and acidic residues" evidence="2">
    <location>
        <begin position="357"/>
        <end position="375"/>
    </location>
</feature>
<dbReference type="PANTHER" id="PTHR47849">
    <property type="entry name" value="CHITIN-BINDING LECTIN 1"/>
    <property type="match status" value="1"/>
</dbReference>
<keyword evidence="3" id="KW-0732">Signal</keyword>
<organism evidence="4 5">
    <name type="scientific">Cyclotella atomus</name>
    <dbReference type="NCBI Taxonomy" id="382360"/>
    <lineage>
        <taxon>Eukaryota</taxon>
        <taxon>Sar</taxon>
        <taxon>Stramenopiles</taxon>
        <taxon>Ochrophyta</taxon>
        <taxon>Bacillariophyta</taxon>
        <taxon>Coscinodiscophyceae</taxon>
        <taxon>Thalassiosirophycidae</taxon>
        <taxon>Stephanodiscales</taxon>
        <taxon>Stephanodiscaceae</taxon>
        <taxon>Cyclotella</taxon>
    </lineage>
</organism>
<feature type="region of interest" description="Disordered" evidence="2">
    <location>
        <begin position="512"/>
        <end position="559"/>
    </location>
</feature>
<accession>A0ABD3NEK1</accession>
<dbReference type="PANTHER" id="PTHR47849:SF8">
    <property type="entry name" value="LECTIN"/>
    <property type="match status" value="1"/>
</dbReference>
<gene>
    <name evidence="4" type="ORF">ACHAWO_010767</name>
</gene>
<feature type="compositionally biased region" description="Low complexity" evidence="2">
    <location>
        <begin position="867"/>
        <end position="879"/>
    </location>
</feature>
<proteinExistence type="predicted"/>
<protein>
    <submittedName>
        <fullName evidence="4">Uncharacterized protein</fullName>
    </submittedName>
</protein>
<sequence length="1177" mass="124573">MTESSNKTIRIQNSPKAHVRRKRPRPAPAFFSPSALLLAVLPLVAGEYTVTWNFGPEDHFFCGMAWDDYNCSQRQNCRSGKSEECLGFSRGETCFKDTPCDSAAGGGRDFSEELYQTTIPTFSPTILTPVPTGPPVTVGPTLIPTDYPIGKPPDLEWPSEDPSDHWYCGIGIDDANERCGIHCPNASECPVGQICYFGTKCDARTHAPSPPPTNRPTKKPTPGPTPSPTITSSPTIGPTTSIPPSAAPTNPQPTRSPTPAPTASPTHGPLTAIQSGFFCATDWNDAITNCKMRCPSGEDPECPVGEFVSILDLLPSILLNSLLKQGSTNKTSLSHFLQMASTTEQCFAYTGCTEERGYPDGRPPMRAEVESKNSTDTDDEETADDTDECIDFRVVVTADEWPAETSWSVIEVLDGENTNETAYLAEGKNDKLVTGEAVEYNECLPKKCMQFTITDTGGDGLCCDHGEGSYEVYYDGKKVKGGNVFYDSEVTVFGRCGETPAPTVADVVETEAPNPAPSETAGNGNSNVGGKGDVTNNGGNSNNNIVSGGDSAGGSDGGSSYRCVQQSLVDEGYVIGAALCPRFIDCYNEFIDMGDDWFCEDGEVCTDAPACGSSGGEKEAQTVVQDKLEEQPDQEAIRDEELPPEANEENVSFDGTDSPVSETVGRPPTASEPSKPVPVGRPLRPNPSTSTLTVPGPTPAPIESTQAPIASTAAPVASTLAPIAGTPEPTIPATSLEPSLTPTTSRPTQGPCDGEPCNRNDYCRSQHGFCGPDEGYCNDKSIWSKQCKSKPTPAPSFGATTPSPTDQPVTPSPALAEIFVNNGKPSFAKPSGGGKPGGGKGPNKKPQPEPTPMPSSEAPTGSDQRTDSPTESDTTPSPTGEDTTSSPTPSPAFAESKGSQGLSLGTVNFVSLPSDSDVPIQFITNAPAPNPPAESSDEMQENSTELETNSKDSTVETTSATLDVDESVNELECTGEPCDQDSWCRSMFGSCGPGFIYCNAKAIWTSSCRLTHPDATYSEQPPSEPVASPQVTAAVDSDAETNDAAVPVPAPSLTSGLPDLPKPTLPTITDATEFKNQAAFAASFSTSRNEQDDDAPVDDSHDDDSNQGNEAAVKPKEKEKNDPSESYSYPTMYDTPEYAKQWGEWAKQVQSSAPSKSYNSHAVYFAGILTAVLLLCA</sequence>
<feature type="compositionally biased region" description="Low complexity" evidence="2">
    <location>
        <begin position="533"/>
        <end position="549"/>
    </location>
</feature>
<feature type="region of interest" description="Disordered" evidence="2">
    <location>
        <begin position="784"/>
        <end position="960"/>
    </location>
</feature>
<feature type="compositionally biased region" description="Low complexity" evidence="2">
    <location>
        <begin position="734"/>
        <end position="748"/>
    </location>
</feature>
<dbReference type="AlphaFoldDB" id="A0ABD3NEK1"/>
<evidence type="ECO:0000256" key="1">
    <source>
        <dbReference type="ARBA" id="ARBA00023157"/>
    </source>
</evidence>
<feature type="compositionally biased region" description="Polar residues" evidence="2">
    <location>
        <begin position="649"/>
        <end position="661"/>
    </location>
</feature>
<name>A0ABD3NEK1_9STRA</name>
<feature type="compositionally biased region" description="Low complexity" evidence="2">
    <location>
        <begin position="228"/>
        <end position="249"/>
    </location>
</feature>
<feature type="compositionally biased region" description="Pro residues" evidence="2">
    <location>
        <begin position="250"/>
        <end position="262"/>
    </location>
</feature>
<reference evidence="4 5" key="1">
    <citation type="submission" date="2024-10" db="EMBL/GenBank/DDBJ databases">
        <title>Updated reference genomes for cyclostephanoid diatoms.</title>
        <authorList>
            <person name="Roberts W.R."/>
            <person name="Alverson A.J."/>
        </authorList>
    </citation>
    <scope>NUCLEOTIDE SEQUENCE [LARGE SCALE GENOMIC DNA]</scope>
    <source>
        <strain evidence="4 5">AJA010-31</strain>
    </source>
</reference>
<feature type="region of interest" description="Disordered" evidence="2">
    <location>
        <begin position="357"/>
        <end position="384"/>
    </location>
</feature>
<keyword evidence="5" id="KW-1185">Reference proteome</keyword>
<feature type="region of interest" description="Disordered" evidence="2">
    <location>
        <begin position="1"/>
        <end position="25"/>
    </location>
</feature>
<feature type="compositionally biased region" description="Polar residues" evidence="2">
    <location>
        <begin position="1"/>
        <end position="15"/>
    </location>
</feature>
<feature type="region of interest" description="Disordered" evidence="2">
    <location>
        <begin position="628"/>
        <end position="752"/>
    </location>
</feature>
<comment type="caution">
    <text evidence="4">The sequence shown here is derived from an EMBL/GenBank/DDBJ whole genome shotgun (WGS) entry which is preliminary data.</text>
</comment>
<evidence type="ECO:0000256" key="3">
    <source>
        <dbReference type="SAM" id="SignalP"/>
    </source>
</evidence>
<dbReference type="Proteomes" id="UP001530400">
    <property type="component" value="Unassembled WGS sequence"/>
</dbReference>
<evidence type="ECO:0000313" key="4">
    <source>
        <dbReference type="EMBL" id="KAL3773969.1"/>
    </source>
</evidence>
<feature type="compositionally biased region" description="Basic and acidic residues" evidence="2">
    <location>
        <begin position="1113"/>
        <end position="1123"/>
    </location>
</feature>
<dbReference type="EMBL" id="JALLPJ020001214">
    <property type="protein sequence ID" value="KAL3773969.1"/>
    <property type="molecule type" value="Genomic_DNA"/>
</dbReference>
<feature type="chain" id="PRO_5044876102" evidence="3">
    <location>
        <begin position="47"/>
        <end position="1177"/>
    </location>
</feature>
<feature type="compositionally biased region" description="Pro residues" evidence="2">
    <location>
        <begin position="208"/>
        <end position="227"/>
    </location>
</feature>